<reference evidence="5" key="1">
    <citation type="journal article" date="2019" name="Int. J. Syst. Evol. Microbiol.">
        <title>The Global Catalogue of Microorganisms (GCM) 10K type strain sequencing project: providing services to taxonomists for standard genome sequencing and annotation.</title>
        <authorList>
            <consortium name="The Broad Institute Genomics Platform"/>
            <consortium name="The Broad Institute Genome Sequencing Center for Infectious Disease"/>
            <person name="Wu L."/>
            <person name="Ma J."/>
        </authorList>
    </citation>
    <scope>NUCLEOTIDE SEQUENCE [LARGE SCALE GENOMIC DNA]</scope>
    <source>
        <strain evidence="5">NBRC 102407</strain>
    </source>
</reference>
<evidence type="ECO:0000256" key="2">
    <source>
        <dbReference type="PROSITE-ProRule" id="PRU00169"/>
    </source>
</evidence>
<dbReference type="SMART" id="SM00448">
    <property type="entry name" value="REC"/>
    <property type="match status" value="2"/>
</dbReference>
<dbReference type="EMBL" id="BSPX01000006">
    <property type="protein sequence ID" value="GLT21325.1"/>
    <property type="molecule type" value="Genomic_DNA"/>
</dbReference>
<keyword evidence="5" id="KW-1185">Reference proteome</keyword>
<comment type="caution">
    <text evidence="4">The sequence shown here is derived from an EMBL/GenBank/DDBJ whole genome shotgun (WGS) entry which is preliminary data.</text>
</comment>
<evidence type="ECO:0000256" key="1">
    <source>
        <dbReference type="ARBA" id="ARBA00022553"/>
    </source>
</evidence>
<dbReference type="InterPro" id="IPR011006">
    <property type="entry name" value="CheY-like_superfamily"/>
</dbReference>
<dbReference type="Gene3D" id="3.40.50.2300">
    <property type="match status" value="2"/>
</dbReference>
<dbReference type="CDD" id="cd00156">
    <property type="entry name" value="REC"/>
    <property type="match status" value="1"/>
</dbReference>
<name>A0ABQ6F708_9RHOO</name>
<dbReference type="InterPro" id="IPR001789">
    <property type="entry name" value="Sig_transdc_resp-reg_receiver"/>
</dbReference>
<dbReference type="Pfam" id="PF00072">
    <property type="entry name" value="Response_reg"/>
    <property type="match status" value="2"/>
</dbReference>
<evidence type="ECO:0000259" key="3">
    <source>
        <dbReference type="PROSITE" id="PS50110"/>
    </source>
</evidence>
<evidence type="ECO:0000313" key="5">
    <source>
        <dbReference type="Proteomes" id="UP001157167"/>
    </source>
</evidence>
<gene>
    <name evidence="4" type="ORF">GCM10007933_07770</name>
</gene>
<protein>
    <submittedName>
        <fullName evidence="4">Response regulator</fullName>
    </submittedName>
</protein>
<comment type="caution">
    <text evidence="2">Lacks conserved residue(s) required for the propagation of feature annotation.</text>
</comment>
<feature type="domain" description="Response regulatory" evidence="3">
    <location>
        <begin position="1"/>
        <end position="116"/>
    </location>
</feature>
<dbReference type="PROSITE" id="PS50110">
    <property type="entry name" value="RESPONSE_REGULATORY"/>
    <property type="match status" value="2"/>
</dbReference>
<evidence type="ECO:0000313" key="4">
    <source>
        <dbReference type="EMBL" id="GLT21325.1"/>
    </source>
</evidence>
<dbReference type="PANTHER" id="PTHR44591:SF3">
    <property type="entry name" value="RESPONSE REGULATORY DOMAIN-CONTAINING PROTEIN"/>
    <property type="match status" value="1"/>
</dbReference>
<dbReference type="Proteomes" id="UP001157167">
    <property type="component" value="Unassembled WGS sequence"/>
</dbReference>
<sequence>MLVEPSQMQAKIIRKCCDEVGLTRVEQVGSMAEALAAVRRVRPDVVLSALYLPDGSGTRLVEALRAEPLWESVAFILISSETSPRALDAVRQTGVCSILPKPFTANQLALALNATVDYLTPNYSFDNAFDLEAVRVLLVDDSPNARKFMRRVLENLGIQHIVEAGDGKEGAAILDGTMVDLIVTDYNMPEMDGREFVEYVRNQSWQRTVPILMVTSESNEGRLAAVEEAGVSGICDKPFEPSVVRGLLGRMLGG</sequence>
<dbReference type="PANTHER" id="PTHR44591">
    <property type="entry name" value="STRESS RESPONSE REGULATOR PROTEIN 1"/>
    <property type="match status" value="1"/>
</dbReference>
<accession>A0ABQ6F708</accession>
<keyword evidence="1 2" id="KW-0597">Phosphoprotein</keyword>
<feature type="domain" description="Response regulatory" evidence="3">
    <location>
        <begin position="135"/>
        <end position="252"/>
    </location>
</feature>
<dbReference type="SUPFAM" id="SSF52172">
    <property type="entry name" value="CheY-like"/>
    <property type="match status" value="2"/>
</dbReference>
<proteinExistence type="predicted"/>
<dbReference type="InterPro" id="IPR050595">
    <property type="entry name" value="Bact_response_regulator"/>
</dbReference>
<organism evidence="4 5">
    <name type="scientific">Zoogloea oryzae</name>
    <dbReference type="NCBI Taxonomy" id="310767"/>
    <lineage>
        <taxon>Bacteria</taxon>
        <taxon>Pseudomonadati</taxon>
        <taxon>Pseudomonadota</taxon>
        <taxon>Betaproteobacteria</taxon>
        <taxon>Rhodocyclales</taxon>
        <taxon>Zoogloeaceae</taxon>
        <taxon>Zoogloea</taxon>
    </lineage>
</organism>
<feature type="modified residue" description="4-aspartylphosphate" evidence="2">
    <location>
        <position position="185"/>
    </location>
</feature>